<dbReference type="PANTHER" id="PTHR24104:SF25">
    <property type="entry name" value="PROTEIN LIN-41"/>
    <property type="match status" value="1"/>
</dbReference>
<evidence type="ECO:0000256" key="1">
    <source>
        <dbReference type="SAM" id="MobiDB-lite"/>
    </source>
</evidence>
<dbReference type="PANTHER" id="PTHR24104">
    <property type="entry name" value="E3 UBIQUITIN-PROTEIN LIGASE NHLRC1-RELATED"/>
    <property type="match status" value="1"/>
</dbReference>
<dbReference type="SUPFAM" id="SSF63825">
    <property type="entry name" value="YWTD domain"/>
    <property type="match status" value="1"/>
</dbReference>
<sequence>MTTDHNPEFVPGAPEKRRAQDEKGSDKKKMVLLNRAQSLIVWSLENRRNYTPSLRQPHDVTFTEKGELLVTDGLWPHSSIKLFNPSSVRPKCFFSGKILPFGIEPLDANTVLASDHHSRSIFKCDLEMSHLKQWSDYNFSWPLGVSKCADRIYVADSEQNAIIVLDDGGNFVSSFSTKSMQRPEYLAVSNDVIFVTDSMTKCIQTFDTGTGTYLGSIGKSQFKVPKGIAFRNKKQLVVADWLGDKIYLLSLTGNKLLESMICLEDEISYPRGLSVRNDIIGVSQQKLKAPPALKLIEIRI</sequence>
<comment type="caution">
    <text evidence="2">The sequence shown here is derived from an EMBL/GenBank/DDBJ whole genome shotgun (WGS) entry which is preliminary data.</text>
</comment>
<feature type="region of interest" description="Disordered" evidence="1">
    <location>
        <begin position="1"/>
        <end position="26"/>
    </location>
</feature>
<feature type="compositionally biased region" description="Basic and acidic residues" evidence="1">
    <location>
        <begin position="14"/>
        <end position="26"/>
    </location>
</feature>
<proteinExistence type="predicted"/>
<protein>
    <submittedName>
        <fullName evidence="2">DgyrCDS7194</fullName>
    </submittedName>
</protein>
<evidence type="ECO:0000313" key="2">
    <source>
        <dbReference type="EMBL" id="CAD5118499.1"/>
    </source>
</evidence>
<dbReference type="GO" id="GO:0008270">
    <property type="term" value="F:zinc ion binding"/>
    <property type="evidence" value="ECO:0007669"/>
    <property type="project" value="UniProtKB-KW"/>
</dbReference>
<dbReference type="EMBL" id="CAJFCJ010000009">
    <property type="protein sequence ID" value="CAD5118499.1"/>
    <property type="molecule type" value="Genomic_DNA"/>
</dbReference>
<accession>A0A7I8VS11</accession>
<dbReference type="Gene3D" id="2.120.10.30">
    <property type="entry name" value="TolB, C-terminal domain"/>
    <property type="match status" value="1"/>
</dbReference>
<dbReference type="InterPro" id="IPR050952">
    <property type="entry name" value="TRIM-NHL_E3_ligases"/>
</dbReference>
<dbReference type="AlphaFoldDB" id="A0A7I8VS11"/>
<evidence type="ECO:0000313" key="3">
    <source>
        <dbReference type="Proteomes" id="UP000549394"/>
    </source>
</evidence>
<dbReference type="InterPro" id="IPR011042">
    <property type="entry name" value="6-blade_b-propeller_TolB-like"/>
</dbReference>
<keyword evidence="3" id="KW-1185">Reference proteome</keyword>
<dbReference type="Proteomes" id="UP000549394">
    <property type="component" value="Unassembled WGS sequence"/>
</dbReference>
<dbReference type="OrthoDB" id="192247at2759"/>
<organism evidence="2 3">
    <name type="scientific">Dimorphilus gyrociliatus</name>
    <dbReference type="NCBI Taxonomy" id="2664684"/>
    <lineage>
        <taxon>Eukaryota</taxon>
        <taxon>Metazoa</taxon>
        <taxon>Spiralia</taxon>
        <taxon>Lophotrochozoa</taxon>
        <taxon>Annelida</taxon>
        <taxon>Polychaeta</taxon>
        <taxon>Polychaeta incertae sedis</taxon>
        <taxon>Dinophilidae</taxon>
        <taxon>Dimorphilus</taxon>
    </lineage>
</organism>
<reference evidence="2 3" key="1">
    <citation type="submission" date="2020-08" db="EMBL/GenBank/DDBJ databases">
        <authorList>
            <person name="Hejnol A."/>
        </authorList>
    </citation>
    <scope>NUCLEOTIDE SEQUENCE [LARGE SCALE GENOMIC DNA]</scope>
</reference>
<name>A0A7I8VS11_9ANNE</name>
<gene>
    <name evidence="2" type="ORF">DGYR_LOCUS6868</name>
</gene>